<dbReference type="OrthoDB" id="10044229at2759"/>
<dbReference type="InterPro" id="IPR036438">
    <property type="entry name" value="Insulin-like_sf"/>
</dbReference>
<name>A0A2C9M4Q2_BIOGL</name>
<dbReference type="STRING" id="6526.A0A2C9M4Q2"/>
<dbReference type="KEGG" id="bgt:106070591"/>
<dbReference type="EnsemblMetazoa" id="BGLB038535-RA">
    <property type="protein sequence ID" value="BGLB038535-PA"/>
    <property type="gene ID" value="BGLB038535"/>
</dbReference>
<dbReference type="VEuPathDB" id="VectorBase:BGLB038535"/>
<evidence type="ECO:0008006" key="3">
    <source>
        <dbReference type="Google" id="ProtNLM"/>
    </source>
</evidence>
<accession>A0A2C9M4Q2</accession>
<dbReference type="Gene3D" id="1.10.100.10">
    <property type="entry name" value="Insulin-like"/>
    <property type="match status" value="1"/>
</dbReference>
<evidence type="ECO:0000313" key="1">
    <source>
        <dbReference type="EnsemblMetazoa" id="BGLB038535-PA"/>
    </source>
</evidence>
<dbReference type="RefSeq" id="XP_013085984.2">
    <property type="nucleotide sequence ID" value="XM_013230530.2"/>
</dbReference>
<dbReference type="AlphaFoldDB" id="A0A2C9M4Q2"/>
<evidence type="ECO:0000313" key="2">
    <source>
        <dbReference type="Proteomes" id="UP000076420"/>
    </source>
</evidence>
<dbReference type="Proteomes" id="UP000076420">
    <property type="component" value="Unassembled WGS sequence"/>
</dbReference>
<organism evidence="1 2">
    <name type="scientific">Biomphalaria glabrata</name>
    <name type="common">Bloodfluke planorb</name>
    <name type="synonym">Freshwater snail</name>
    <dbReference type="NCBI Taxonomy" id="6526"/>
    <lineage>
        <taxon>Eukaryota</taxon>
        <taxon>Metazoa</taxon>
        <taxon>Spiralia</taxon>
        <taxon>Lophotrochozoa</taxon>
        <taxon>Mollusca</taxon>
        <taxon>Gastropoda</taxon>
        <taxon>Heterobranchia</taxon>
        <taxon>Euthyneura</taxon>
        <taxon>Panpulmonata</taxon>
        <taxon>Hygrophila</taxon>
        <taxon>Lymnaeoidea</taxon>
        <taxon>Planorbidae</taxon>
        <taxon>Biomphalaria</taxon>
    </lineage>
</organism>
<dbReference type="CDD" id="cd00101">
    <property type="entry name" value="IlGF_like"/>
    <property type="match status" value="1"/>
</dbReference>
<dbReference type="SUPFAM" id="SSF56994">
    <property type="entry name" value="Insulin-like"/>
    <property type="match status" value="1"/>
</dbReference>
<dbReference type="VEuPathDB" id="VectorBase:BGLAX_031617"/>
<protein>
    <recommendedName>
        <fullName evidence="3">Insulin-like domain-containing protein</fullName>
    </recommendedName>
</protein>
<proteinExistence type="predicted"/>
<sequence>MFVSFSQEMVLNNYDSLTPKSAVTMFSTCVLAYLVLSWHIGTSSASVAEEQAFYTMARNRFATANRDDLLYIWHHDCHRRCFYQIEEHFEISCAYDPYIARPRRSVPEIANTTTRLTANKQPKKEPSINGNELETRENSARFPFLSKRDAKSFLRSKRAADQPLSRGKRGIMHECCFTKACSWEEYAEYCHRNPRTTTAMENNCSYS</sequence>
<gene>
    <name evidence="1" type="primary">106070591</name>
</gene>
<reference evidence="1" key="1">
    <citation type="submission" date="2020-05" db="UniProtKB">
        <authorList>
            <consortium name="EnsemblMetazoa"/>
        </authorList>
    </citation>
    <scope>IDENTIFICATION</scope>
    <source>
        <strain evidence="1">BB02</strain>
    </source>
</reference>